<keyword evidence="2" id="KW-0812">Transmembrane</keyword>
<name>A0A9P4UXZ5_9PLEO</name>
<accession>A0A9P4UXZ5</accession>
<organism evidence="3 4">
    <name type="scientific">Polyplosphaeria fusca</name>
    <dbReference type="NCBI Taxonomy" id="682080"/>
    <lineage>
        <taxon>Eukaryota</taxon>
        <taxon>Fungi</taxon>
        <taxon>Dikarya</taxon>
        <taxon>Ascomycota</taxon>
        <taxon>Pezizomycotina</taxon>
        <taxon>Dothideomycetes</taxon>
        <taxon>Pleosporomycetidae</taxon>
        <taxon>Pleosporales</taxon>
        <taxon>Tetraplosphaeriaceae</taxon>
        <taxon>Polyplosphaeria</taxon>
    </lineage>
</organism>
<gene>
    <name evidence="3" type="ORF">EJ04DRAFT_556129</name>
</gene>
<dbReference type="OrthoDB" id="5244543at2759"/>
<evidence type="ECO:0000256" key="1">
    <source>
        <dbReference type="SAM" id="MobiDB-lite"/>
    </source>
</evidence>
<keyword evidence="2" id="KW-0472">Membrane</keyword>
<reference evidence="3" key="1">
    <citation type="journal article" date="2020" name="Stud. Mycol.">
        <title>101 Dothideomycetes genomes: a test case for predicting lifestyles and emergence of pathogens.</title>
        <authorList>
            <person name="Haridas S."/>
            <person name="Albert R."/>
            <person name="Binder M."/>
            <person name="Bloem J."/>
            <person name="Labutti K."/>
            <person name="Salamov A."/>
            <person name="Andreopoulos B."/>
            <person name="Baker S."/>
            <person name="Barry K."/>
            <person name="Bills G."/>
            <person name="Bluhm B."/>
            <person name="Cannon C."/>
            <person name="Castanera R."/>
            <person name="Culley D."/>
            <person name="Daum C."/>
            <person name="Ezra D."/>
            <person name="Gonzalez J."/>
            <person name="Henrissat B."/>
            <person name="Kuo A."/>
            <person name="Liang C."/>
            <person name="Lipzen A."/>
            <person name="Lutzoni F."/>
            <person name="Magnuson J."/>
            <person name="Mondo S."/>
            <person name="Nolan M."/>
            <person name="Ohm R."/>
            <person name="Pangilinan J."/>
            <person name="Park H.-J."/>
            <person name="Ramirez L."/>
            <person name="Alfaro M."/>
            <person name="Sun H."/>
            <person name="Tritt A."/>
            <person name="Yoshinaga Y."/>
            <person name="Zwiers L.-H."/>
            <person name="Turgeon B."/>
            <person name="Goodwin S."/>
            <person name="Spatafora J."/>
            <person name="Crous P."/>
            <person name="Grigoriev I."/>
        </authorList>
    </citation>
    <scope>NUCLEOTIDE SEQUENCE</scope>
    <source>
        <strain evidence="3">CBS 125425</strain>
    </source>
</reference>
<keyword evidence="2" id="KW-1133">Transmembrane helix</keyword>
<dbReference type="EMBL" id="ML996246">
    <property type="protein sequence ID" value="KAF2729418.1"/>
    <property type="molecule type" value="Genomic_DNA"/>
</dbReference>
<feature type="region of interest" description="Disordered" evidence="1">
    <location>
        <begin position="70"/>
        <end position="93"/>
    </location>
</feature>
<feature type="compositionally biased region" description="Low complexity" evidence="1">
    <location>
        <begin position="145"/>
        <end position="158"/>
    </location>
</feature>
<sequence length="364" mass="39760">MSTAQHAKAARQAVSEPLPTTTFAPCTWEGHCLGASCGTNDDCDNDWICVSELCSPCCEVAVPSSLVSATTSKSLPTHPTHTTPSLAPAASATSESHKGLTTASAIGIGVGIVGALAIAVVVALWVWYTRRKSRRTQVSPSESRPTLGPSPYSSSSLPSDRKLLVDTPSHHGIRSELECPAKPMELSSVELVELEGDTSRKEVGRDADVKSIPIRAPEQAASQPWPRYRFEECSVAEGEGLIQSPTNWEPYRPSPSLRHGQDEEGTDYFAYPSPSFLSQTSNNVTQDKHNYEERTRRKSRPGSSSSRNFSRPSYPDQSLRGSQEDLHHSRSEHDSAYTFFGWPDDEDDNHDTLKADRPNAPRPK</sequence>
<feature type="transmembrane region" description="Helical" evidence="2">
    <location>
        <begin position="105"/>
        <end position="128"/>
    </location>
</feature>
<feature type="compositionally biased region" description="Low complexity" evidence="1">
    <location>
        <begin position="301"/>
        <end position="315"/>
    </location>
</feature>
<evidence type="ECO:0000313" key="3">
    <source>
        <dbReference type="EMBL" id="KAF2729418.1"/>
    </source>
</evidence>
<dbReference type="AlphaFoldDB" id="A0A9P4UXZ5"/>
<dbReference type="Proteomes" id="UP000799444">
    <property type="component" value="Unassembled WGS sequence"/>
</dbReference>
<feature type="region of interest" description="Disordered" evidence="1">
    <location>
        <begin position="135"/>
        <end position="166"/>
    </location>
</feature>
<comment type="caution">
    <text evidence="3">The sequence shown here is derived from an EMBL/GenBank/DDBJ whole genome shotgun (WGS) entry which is preliminary data.</text>
</comment>
<evidence type="ECO:0000256" key="2">
    <source>
        <dbReference type="SAM" id="Phobius"/>
    </source>
</evidence>
<dbReference type="CDD" id="cd12087">
    <property type="entry name" value="TM_EGFR-like"/>
    <property type="match status" value="1"/>
</dbReference>
<feature type="compositionally biased region" description="Basic and acidic residues" evidence="1">
    <location>
        <begin position="286"/>
        <end position="295"/>
    </location>
</feature>
<keyword evidence="4" id="KW-1185">Reference proteome</keyword>
<proteinExistence type="predicted"/>
<feature type="compositionally biased region" description="Basic and acidic residues" evidence="1">
    <location>
        <begin position="322"/>
        <end position="335"/>
    </location>
</feature>
<evidence type="ECO:0000313" key="4">
    <source>
        <dbReference type="Proteomes" id="UP000799444"/>
    </source>
</evidence>
<protein>
    <submittedName>
        <fullName evidence="3">Uncharacterized protein</fullName>
    </submittedName>
</protein>
<feature type="region of interest" description="Disordered" evidence="1">
    <location>
        <begin position="241"/>
        <end position="364"/>
    </location>
</feature>
<feature type="compositionally biased region" description="Polar residues" evidence="1">
    <location>
        <begin position="275"/>
        <end position="285"/>
    </location>
</feature>
<feature type="compositionally biased region" description="Basic and acidic residues" evidence="1">
    <location>
        <begin position="350"/>
        <end position="364"/>
    </location>
</feature>